<keyword evidence="6 10" id="KW-0332">GMP biosynthesis</keyword>
<feature type="domain" description="GMPS ATP-PPase" evidence="11">
    <location>
        <begin position="1"/>
        <end position="188"/>
    </location>
</feature>
<dbReference type="Gene3D" id="3.40.50.620">
    <property type="entry name" value="HUPs"/>
    <property type="match status" value="1"/>
</dbReference>
<accession>A0A2M8ESI3</accession>
<organism evidence="12 13">
    <name type="scientific">Candidatus Shapirobacteria bacterium CG_4_9_14_0_2_um_filter_39_11</name>
    <dbReference type="NCBI Taxonomy" id="1974478"/>
    <lineage>
        <taxon>Bacteria</taxon>
        <taxon>Candidatus Shapironibacteriota</taxon>
    </lineage>
</organism>
<dbReference type="PANTHER" id="PTHR11922">
    <property type="entry name" value="GMP SYNTHASE-RELATED"/>
    <property type="match status" value="1"/>
</dbReference>
<evidence type="ECO:0000313" key="12">
    <source>
        <dbReference type="EMBL" id="PJC28085.1"/>
    </source>
</evidence>
<dbReference type="SUPFAM" id="SSF52402">
    <property type="entry name" value="Adenine nucleotide alpha hydrolases-like"/>
    <property type="match status" value="1"/>
</dbReference>
<dbReference type="InterPro" id="IPR025777">
    <property type="entry name" value="GMPS_ATP_PPase_dom"/>
</dbReference>
<sequence length="309" mass="35375">MKVKQFIKKQIKKIKKEVDNQKTVVACSGGVDSTTCTILAHKALREKLLAVFIDDGLMREGEPEQVVKLLKKLRVKTKLIRARGRFFQALKGKIDPEEKRKAFREIFYQVLGEVVKKEKAKFLIQGTIKADIIETKRKIKTQHNVLEQIGIDPKKYGFRVIEPLRTLFKPEVRLVAKNLGLPKETYQRMPFPGPGLATRVVGEVTPERVKVVRKATEIVEKELERFKPFQAFAVLLSNQATGIVNKKRVFGNIIVIRSIESRDAMIGRATQIPWEVLQKLQQKITKEIPSVVRVLYELTPKPPATIEYI</sequence>
<dbReference type="Pfam" id="PF02540">
    <property type="entry name" value="NAD_synthase"/>
    <property type="match status" value="1"/>
</dbReference>
<evidence type="ECO:0000259" key="11">
    <source>
        <dbReference type="PROSITE" id="PS51553"/>
    </source>
</evidence>
<comment type="caution">
    <text evidence="12">The sequence shown here is derived from an EMBL/GenBank/DDBJ whole genome shotgun (WGS) entry which is preliminary data.</text>
</comment>
<comment type="function">
    <text evidence="1">Catalyzes the synthesis of GMP from XMP.</text>
</comment>
<evidence type="ECO:0000256" key="10">
    <source>
        <dbReference type="PROSITE-ProRule" id="PRU00886"/>
    </source>
</evidence>
<gene>
    <name evidence="12" type="ORF">CO054_02040</name>
</gene>
<dbReference type="CDD" id="cd01997">
    <property type="entry name" value="GMP_synthase_C"/>
    <property type="match status" value="1"/>
</dbReference>
<dbReference type="EMBL" id="PFSF01000042">
    <property type="protein sequence ID" value="PJC28085.1"/>
    <property type="molecule type" value="Genomic_DNA"/>
</dbReference>
<evidence type="ECO:0000256" key="8">
    <source>
        <dbReference type="ARBA" id="ARBA00022840"/>
    </source>
</evidence>
<keyword evidence="8 10" id="KW-0067">ATP-binding</keyword>
<dbReference type="EC" id="6.3.5.2" evidence="3"/>
<dbReference type="UniPathway" id="UPA00189">
    <property type="reaction ID" value="UER00296"/>
</dbReference>
<dbReference type="PROSITE" id="PS51553">
    <property type="entry name" value="GMPS_ATP_PPASE"/>
    <property type="match status" value="1"/>
</dbReference>
<keyword evidence="9" id="KW-0315">Glutamine amidotransferase</keyword>
<keyword evidence="5 10" id="KW-0547">Nucleotide-binding</keyword>
<keyword evidence="7 10" id="KW-0658">Purine biosynthesis</keyword>
<evidence type="ECO:0000256" key="9">
    <source>
        <dbReference type="ARBA" id="ARBA00022962"/>
    </source>
</evidence>
<dbReference type="PANTHER" id="PTHR11922:SF2">
    <property type="entry name" value="GMP SYNTHASE [GLUTAMINE-HYDROLYZING]"/>
    <property type="match status" value="1"/>
</dbReference>
<evidence type="ECO:0000256" key="7">
    <source>
        <dbReference type="ARBA" id="ARBA00022755"/>
    </source>
</evidence>
<feature type="binding site" evidence="10">
    <location>
        <begin position="28"/>
        <end position="34"/>
    </location>
    <ligand>
        <name>ATP</name>
        <dbReference type="ChEBI" id="CHEBI:30616"/>
    </ligand>
</feature>
<evidence type="ECO:0000256" key="4">
    <source>
        <dbReference type="ARBA" id="ARBA00022598"/>
    </source>
</evidence>
<dbReference type="InterPro" id="IPR001674">
    <property type="entry name" value="GMP_synth_C"/>
</dbReference>
<evidence type="ECO:0000313" key="13">
    <source>
        <dbReference type="Proteomes" id="UP000229816"/>
    </source>
</evidence>
<dbReference type="GO" id="GO:0005524">
    <property type="term" value="F:ATP binding"/>
    <property type="evidence" value="ECO:0007669"/>
    <property type="project" value="UniProtKB-UniRule"/>
</dbReference>
<evidence type="ECO:0000256" key="3">
    <source>
        <dbReference type="ARBA" id="ARBA00012746"/>
    </source>
</evidence>
<dbReference type="AlphaFoldDB" id="A0A2M8ESI3"/>
<dbReference type="InterPro" id="IPR022310">
    <property type="entry name" value="NAD/GMP_synthase"/>
</dbReference>
<name>A0A2M8ESI3_9BACT</name>
<dbReference type="SUPFAM" id="SSF54810">
    <property type="entry name" value="GMP synthetase C-terminal dimerisation domain"/>
    <property type="match status" value="1"/>
</dbReference>
<comment type="pathway">
    <text evidence="2">Purine metabolism; GMP biosynthesis; GMP from XMP (L-Gln route): step 1/1.</text>
</comment>
<dbReference type="Pfam" id="PF00958">
    <property type="entry name" value="GMP_synt_C"/>
    <property type="match status" value="1"/>
</dbReference>
<dbReference type="InterPro" id="IPR014729">
    <property type="entry name" value="Rossmann-like_a/b/a_fold"/>
</dbReference>
<dbReference type="Proteomes" id="UP000229816">
    <property type="component" value="Unassembled WGS sequence"/>
</dbReference>
<keyword evidence="4" id="KW-0436">Ligase</keyword>
<reference evidence="13" key="1">
    <citation type="submission" date="2017-09" db="EMBL/GenBank/DDBJ databases">
        <title>Depth-based differentiation of microbial function through sediment-hosted aquifers and enrichment of novel symbionts in the deep terrestrial subsurface.</title>
        <authorList>
            <person name="Probst A.J."/>
            <person name="Ladd B."/>
            <person name="Jarett J.K."/>
            <person name="Geller-Mcgrath D.E."/>
            <person name="Sieber C.M.K."/>
            <person name="Emerson J.B."/>
            <person name="Anantharaman K."/>
            <person name="Thomas B.C."/>
            <person name="Malmstrom R."/>
            <person name="Stieglmeier M."/>
            <person name="Klingl A."/>
            <person name="Woyke T."/>
            <person name="Ryan C.M."/>
            <person name="Banfield J.F."/>
        </authorList>
    </citation>
    <scope>NUCLEOTIDE SEQUENCE [LARGE SCALE GENOMIC DNA]</scope>
</reference>
<evidence type="ECO:0000256" key="2">
    <source>
        <dbReference type="ARBA" id="ARBA00005153"/>
    </source>
</evidence>
<dbReference type="GO" id="GO:0003921">
    <property type="term" value="F:GMP synthase activity"/>
    <property type="evidence" value="ECO:0007669"/>
    <property type="project" value="InterPro"/>
</dbReference>
<evidence type="ECO:0000256" key="6">
    <source>
        <dbReference type="ARBA" id="ARBA00022749"/>
    </source>
</evidence>
<dbReference type="GO" id="GO:0005829">
    <property type="term" value="C:cytosol"/>
    <property type="evidence" value="ECO:0007669"/>
    <property type="project" value="TreeGrafter"/>
</dbReference>
<evidence type="ECO:0000256" key="5">
    <source>
        <dbReference type="ARBA" id="ARBA00022741"/>
    </source>
</evidence>
<protein>
    <recommendedName>
        <fullName evidence="3">GMP synthase (glutamine-hydrolyzing)</fullName>
        <ecNumber evidence="3">6.3.5.2</ecNumber>
    </recommendedName>
</protein>
<dbReference type="Gene3D" id="3.30.300.10">
    <property type="match status" value="1"/>
</dbReference>
<dbReference type="NCBIfam" id="TIGR00884">
    <property type="entry name" value="guaA_Cterm"/>
    <property type="match status" value="1"/>
</dbReference>
<proteinExistence type="predicted"/>
<evidence type="ECO:0000256" key="1">
    <source>
        <dbReference type="ARBA" id="ARBA00002332"/>
    </source>
</evidence>